<name>A0A645HXP5_9ZZZZ</name>
<gene>
    <name evidence="1" type="ORF">SDC9_191327</name>
</gene>
<proteinExistence type="predicted"/>
<comment type="caution">
    <text evidence="1">The sequence shown here is derived from an EMBL/GenBank/DDBJ whole genome shotgun (WGS) entry which is preliminary data.</text>
</comment>
<reference evidence="1" key="1">
    <citation type="submission" date="2019-08" db="EMBL/GenBank/DDBJ databases">
        <authorList>
            <person name="Kucharzyk K."/>
            <person name="Murdoch R.W."/>
            <person name="Higgins S."/>
            <person name="Loffler F."/>
        </authorList>
    </citation>
    <scope>NUCLEOTIDE SEQUENCE</scope>
</reference>
<dbReference type="EMBL" id="VSSQ01102369">
    <property type="protein sequence ID" value="MPN43767.1"/>
    <property type="molecule type" value="Genomic_DNA"/>
</dbReference>
<organism evidence="1">
    <name type="scientific">bioreactor metagenome</name>
    <dbReference type="NCBI Taxonomy" id="1076179"/>
    <lineage>
        <taxon>unclassified sequences</taxon>
        <taxon>metagenomes</taxon>
        <taxon>ecological metagenomes</taxon>
    </lineage>
</organism>
<evidence type="ECO:0000313" key="1">
    <source>
        <dbReference type="EMBL" id="MPN43767.1"/>
    </source>
</evidence>
<protein>
    <submittedName>
        <fullName evidence="1">Uncharacterized protein</fullName>
    </submittedName>
</protein>
<sequence>MRIISGIKLQNSICNFLNAVYNIEKDFPQYAVFYKAINEAFMIDVFYMAYAQVDQII</sequence>
<accession>A0A645HXP5</accession>
<dbReference type="AlphaFoldDB" id="A0A645HXP5"/>